<feature type="compositionally biased region" description="Polar residues" evidence="1">
    <location>
        <begin position="169"/>
        <end position="183"/>
    </location>
</feature>
<organism evidence="2 3">
    <name type="scientific">Arthrobacter echini</name>
    <dbReference type="NCBI Taxonomy" id="1529066"/>
    <lineage>
        <taxon>Bacteria</taxon>
        <taxon>Bacillati</taxon>
        <taxon>Actinomycetota</taxon>
        <taxon>Actinomycetes</taxon>
        <taxon>Micrococcales</taxon>
        <taxon>Micrococcaceae</taxon>
        <taxon>Arthrobacter</taxon>
    </lineage>
</organism>
<feature type="region of interest" description="Disordered" evidence="1">
    <location>
        <begin position="16"/>
        <end position="35"/>
    </location>
</feature>
<feature type="region of interest" description="Disordered" evidence="1">
    <location>
        <begin position="54"/>
        <end position="106"/>
    </location>
</feature>
<dbReference type="Proteomes" id="UP000323410">
    <property type="component" value="Unassembled WGS sequence"/>
</dbReference>
<name>A0A5D0XUJ4_9MICC</name>
<evidence type="ECO:0000313" key="2">
    <source>
        <dbReference type="EMBL" id="TYD00493.1"/>
    </source>
</evidence>
<comment type="caution">
    <text evidence="2">The sequence shown here is derived from an EMBL/GenBank/DDBJ whole genome shotgun (WGS) entry which is preliminary data.</text>
</comment>
<keyword evidence="3" id="KW-1185">Reference proteome</keyword>
<feature type="region of interest" description="Disordered" evidence="1">
    <location>
        <begin position="132"/>
        <end position="210"/>
    </location>
</feature>
<evidence type="ECO:0000256" key="1">
    <source>
        <dbReference type="SAM" id="MobiDB-lite"/>
    </source>
</evidence>
<feature type="compositionally biased region" description="Basic and acidic residues" evidence="1">
    <location>
        <begin position="68"/>
        <end position="81"/>
    </location>
</feature>
<accession>A0A5D0XUJ4</accession>
<dbReference type="AlphaFoldDB" id="A0A5D0XUJ4"/>
<protein>
    <submittedName>
        <fullName evidence="2">DUF3618 domain-containing protein</fullName>
    </submittedName>
</protein>
<dbReference type="EMBL" id="VSLD01000001">
    <property type="protein sequence ID" value="TYD00493.1"/>
    <property type="molecule type" value="Genomic_DNA"/>
</dbReference>
<dbReference type="SUPFAM" id="SSF58113">
    <property type="entry name" value="Apolipoprotein A-I"/>
    <property type="match status" value="1"/>
</dbReference>
<gene>
    <name evidence="2" type="ORF">FQ377_03375</name>
</gene>
<evidence type="ECO:0000313" key="3">
    <source>
        <dbReference type="Proteomes" id="UP000323410"/>
    </source>
</evidence>
<dbReference type="InterPro" id="IPR022062">
    <property type="entry name" value="DUF3618"/>
</dbReference>
<feature type="compositionally biased region" description="Basic and acidic residues" evidence="1">
    <location>
        <begin position="147"/>
        <end position="166"/>
    </location>
</feature>
<dbReference type="OrthoDB" id="3218417at2"/>
<feature type="compositionally biased region" description="Polar residues" evidence="1">
    <location>
        <begin position="200"/>
        <end position="210"/>
    </location>
</feature>
<sequence length="210" mass="22060">MSQSPDEIRAEIERTRQALGSDVDEMADRVNPSNIAHRQTEKVKHGFSNVKETVMGKAENVKESVLGKAEDVKDSARDHTGQARNAMSGGAGTSRSTTASAKEKAAGNPLAAGLIAFGAGLLVASLIPASQKEQEVASQLKEQAAPLKEKVTDAAKQIGEEVRDPAQKAAQSVKESATDSAQTVKEEGQQAAGDVKGSAQDAQSRVQQQK</sequence>
<dbReference type="Gene3D" id="6.10.140.1430">
    <property type="match status" value="1"/>
</dbReference>
<proteinExistence type="predicted"/>
<reference evidence="2 3" key="1">
    <citation type="submission" date="2019-08" db="EMBL/GenBank/DDBJ databases">
        <title>Genone of Arthrobacter echini P9.</title>
        <authorList>
            <person name="Bowman J.P."/>
        </authorList>
    </citation>
    <scope>NUCLEOTIDE SEQUENCE [LARGE SCALE GENOMIC DNA]</scope>
    <source>
        <strain evidence="2 3">P9</strain>
    </source>
</reference>
<dbReference type="RefSeq" id="WP_148599795.1">
    <property type="nucleotide sequence ID" value="NZ_VSLD01000001.1"/>
</dbReference>
<dbReference type="Pfam" id="PF12277">
    <property type="entry name" value="DUF3618"/>
    <property type="match status" value="1"/>
</dbReference>
<dbReference type="Gene3D" id="1.20.120.20">
    <property type="entry name" value="Apolipoprotein"/>
    <property type="match status" value="1"/>
</dbReference>